<proteinExistence type="predicted"/>
<dbReference type="NCBIfam" id="TIGR03527">
    <property type="entry name" value="selenium_YedF"/>
    <property type="match status" value="1"/>
</dbReference>
<gene>
    <name evidence="1" type="ORF">SAMN05421791_102182</name>
</gene>
<dbReference type="RefSeq" id="WP_090289267.1">
    <property type="nucleotide sequence ID" value="NZ_FNCK01000002.1"/>
</dbReference>
<keyword evidence="2" id="KW-1185">Reference proteome</keyword>
<evidence type="ECO:0000313" key="2">
    <source>
        <dbReference type="Proteomes" id="UP000199708"/>
    </source>
</evidence>
<name>A0A1G7QQP2_9LACT</name>
<dbReference type="STRING" id="120956.SAMN05421791_102182"/>
<protein>
    <submittedName>
        <fullName evidence="1">Selenium metabolism protein YedF</fullName>
    </submittedName>
</protein>
<organism evidence="1 2">
    <name type="scientific">Facklamia miroungae</name>
    <dbReference type="NCBI Taxonomy" id="120956"/>
    <lineage>
        <taxon>Bacteria</taxon>
        <taxon>Bacillati</taxon>
        <taxon>Bacillota</taxon>
        <taxon>Bacilli</taxon>
        <taxon>Lactobacillales</taxon>
        <taxon>Aerococcaceae</taxon>
        <taxon>Facklamia</taxon>
    </lineage>
</organism>
<reference evidence="1 2" key="1">
    <citation type="submission" date="2016-10" db="EMBL/GenBank/DDBJ databases">
        <authorList>
            <person name="de Groot N.N."/>
        </authorList>
    </citation>
    <scope>NUCLEOTIDE SEQUENCE [LARGE SCALE GENOMIC DNA]</scope>
    <source>
        <strain evidence="1 2">ATCC BAA-466</strain>
    </source>
</reference>
<evidence type="ECO:0000313" key="1">
    <source>
        <dbReference type="EMBL" id="SDG00857.1"/>
    </source>
</evidence>
<dbReference type="SUPFAM" id="SSF75169">
    <property type="entry name" value="DsrEFH-like"/>
    <property type="match status" value="1"/>
</dbReference>
<dbReference type="InterPro" id="IPR019870">
    <property type="entry name" value="Se_metab_YedF"/>
</dbReference>
<sequence>MAEYIVVIASDKLGAGNNDLGRTLIKSFISALAQEEELPKEILLYNGGVTLAAEGADTVEDLQSLMDKGVSIKACGTCVSFYELKDKLAVGEETNMRYILEQLRSYDRVVRP</sequence>
<dbReference type="AlphaFoldDB" id="A0A1G7QQP2"/>
<dbReference type="InterPro" id="IPR027396">
    <property type="entry name" value="DsrEFH-like"/>
</dbReference>
<dbReference type="Proteomes" id="UP000199708">
    <property type="component" value="Unassembled WGS sequence"/>
</dbReference>
<accession>A0A1G7QQP2</accession>
<dbReference type="OrthoDB" id="9801500at2"/>
<dbReference type="EMBL" id="FNCK01000002">
    <property type="protein sequence ID" value="SDG00857.1"/>
    <property type="molecule type" value="Genomic_DNA"/>
</dbReference>
<dbReference type="Gene3D" id="3.40.1260.10">
    <property type="entry name" value="DsrEFH-like"/>
    <property type="match status" value="1"/>
</dbReference>